<evidence type="ECO:0000256" key="2">
    <source>
        <dbReference type="ARBA" id="ARBA00022801"/>
    </source>
</evidence>
<dbReference type="PANTHER" id="PTHR13748:SF62">
    <property type="entry name" value="COBW DOMAIN-CONTAINING PROTEIN"/>
    <property type="match status" value="1"/>
</dbReference>
<reference evidence="8 9" key="1">
    <citation type="submission" date="2021-03" db="EMBL/GenBank/DDBJ databases">
        <title>Genomic and phenotypic characterization of Chloracidobacterium isolates provides evidence for multiple species.</title>
        <authorList>
            <person name="Saini M.K."/>
            <person name="Costas A.M.G."/>
            <person name="Tank M."/>
            <person name="Bryant D.A."/>
        </authorList>
    </citation>
    <scope>NUCLEOTIDE SEQUENCE [LARGE SCALE GENOMIC DNA]</scope>
    <source>
        <strain evidence="8 9">BV2-C</strain>
    </source>
</reference>
<comment type="function">
    <text evidence="5">Zinc chaperone that directly transfers zinc cofactor to target proteins, thereby activating them. Zinc is transferred from the CXCC motif in the GTPase domain to the zinc binding site in target proteins in a process requiring GTP hydrolysis.</text>
</comment>
<dbReference type="CDD" id="cd03112">
    <property type="entry name" value="CobW-like"/>
    <property type="match status" value="1"/>
</dbReference>
<dbReference type="Gene3D" id="3.40.50.300">
    <property type="entry name" value="P-loop containing nucleotide triphosphate hydrolases"/>
    <property type="match status" value="1"/>
</dbReference>
<evidence type="ECO:0000259" key="7">
    <source>
        <dbReference type="SMART" id="SM00833"/>
    </source>
</evidence>
<sequence length="330" mass="36502">MATPSLIPTVVISGFLGSGKTTLLLALLHHMRSLGRKAAVLMNEFGDISIDGEILRGEGFSVMELSDGCICCQIGEDFVQAFTEVASRNPEIIFVEATGLADPVDLLDQATAPHLLDRVTIAKMVTVADPKNFTRLSKVLKAIVKRQTQFADVVVISKADEATPKQIADIRAYVEENNPHAPVYLVTNGQVAGDEEFRWLLADVEPAERERRRAAMRASLEALSEADYKAHTDFHSMSCRLLRPLVRSRFEHFMRNLPSDIIRAKGFLRFAGEDGLWVMMYVNGDLYIRPVTLSPSPEEHLVFIGATLDHARLASDLTACEAQRRALAVL</sequence>
<dbReference type="Proteomes" id="UP000676506">
    <property type="component" value="Chromosome 1"/>
</dbReference>
<comment type="catalytic activity">
    <reaction evidence="6">
        <text>GTP + H2O = GDP + phosphate + H(+)</text>
        <dbReference type="Rhea" id="RHEA:19669"/>
        <dbReference type="ChEBI" id="CHEBI:15377"/>
        <dbReference type="ChEBI" id="CHEBI:15378"/>
        <dbReference type="ChEBI" id="CHEBI:37565"/>
        <dbReference type="ChEBI" id="CHEBI:43474"/>
        <dbReference type="ChEBI" id="CHEBI:58189"/>
    </reaction>
    <physiologicalReaction direction="left-to-right" evidence="6">
        <dbReference type="Rhea" id="RHEA:19670"/>
    </physiologicalReaction>
</comment>
<dbReference type="InterPro" id="IPR011629">
    <property type="entry name" value="CobW-like_C"/>
</dbReference>
<dbReference type="InterPro" id="IPR027417">
    <property type="entry name" value="P-loop_NTPase"/>
</dbReference>
<evidence type="ECO:0000313" key="9">
    <source>
        <dbReference type="Proteomes" id="UP000676506"/>
    </source>
</evidence>
<dbReference type="SMART" id="SM00833">
    <property type="entry name" value="CobW_C"/>
    <property type="match status" value="1"/>
</dbReference>
<gene>
    <name evidence="8" type="ORF">J8C06_02525</name>
</gene>
<dbReference type="PANTHER" id="PTHR13748">
    <property type="entry name" value="COBW-RELATED"/>
    <property type="match status" value="1"/>
</dbReference>
<dbReference type="EMBL" id="CP072648">
    <property type="protein sequence ID" value="QUW03334.1"/>
    <property type="molecule type" value="Genomic_DNA"/>
</dbReference>
<proteinExistence type="inferred from homology"/>
<dbReference type="InterPro" id="IPR051316">
    <property type="entry name" value="Zinc-reg_GTPase_activator"/>
</dbReference>
<feature type="domain" description="CobW C-terminal" evidence="7">
    <location>
        <begin position="234"/>
        <end position="321"/>
    </location>
</feature>
<accession>A0ABX8B9I9</accession>
<keyword evidence="3" id="KW-0143">Chaperone</keyword>
<evidence type="ECO:0000256" key="6">
    <source>
        <dbReference type="ARBA" id="ARBA00049117"/>
    </source>
</evidence>
<dbReference type="SUPFAM" id="SSF90002">
    <property type="entry name" value="Hypothetical protein YjiA, C-terminal domain"/>
    <property type="match status" value="1"/>
</dbReference>
<dbReference type="SUPFAM" id="SSF52540">
    <property type="entry name" value="P-loop containing nucleoside triphosphate hydrolases"/>
    <property type="match status" value="1"/>
</dbReference>
<dbReference type="Pfam" id="PF02492">
    <property type="entry name" value="cobW"/>
    <property type="match status" value="1"/>
</dbReference>
<protein>
    <submittedName>
        <fullName evidence="8">GTP-binding protein</fullName>
    </submittedName>
</protein>
<dbReference type="Pfam" id="PF07683">
    <property type="entry name" value="CobW_C"/>
    <property type="match status" value="1"/>
</dbReference>
<keyword evidence="1" id="KW-0547">Nucleotide-binding</keyword>
<keyword evidence="2" id="KW-0378">Hydrolase</keyword>
<organism evidence="8 9">
    <name type="scientific">Chloracidobacterium validum</name>
    <dbReference type="NCBI Taxonomy" id="2821543"/>
    <lineage>
        <taxon>Bacteria</taxon>
        <taxon>Pseudomonadati</taxon>
        <taxon>Acidobacteriota</taxon>
        <taxon>Terriglobia</taxon>
        <taxon>Terriglobales</taxon>
        <taxon>Acidobacteriaceae</taxon>
        <taxon>Chloracidobacterium</taxon>
    </lineage>
</organism>
<evidence type="ECO:0000256" key="5">
    <source>
        <dbReference type="ARBA" id="ARBA00045658"/>
    </source>
</evidence>
<dbReference type="InterPro" id="IPR036627">
    <property type="entry name" value="CobW-likC_sf"/>
</dbReference>
<evidence type="ECO:0000313" key="8">
    <source>
        <dbReference type="EMBL" id="QUW03334.1"/>
    </source>
</evidence>
<dbReference type="RefSeq" id="WP_211429225.1">
    <property type="nucleotide sequence ID" value="NZ_CP072648.1"/>
</dbReference>
<evidence type="ECO:0000256" key="3">
    <source>
        <dbReference type="ARBA" id="ARBA00023186"/>
    </source>
</evidence>
<dbReference type="Gene3D" id="3.30.1220.10">
    <property type="entry name" value="CobW-like, C-terminal domain"/>
    <property type="match status" value="1"/>
</dbReference>
<keyword evidence="9" id="KW-1185">Reference proteome</keyword>
<name>A0ABX8B9I9_9BACT</name>
<evidence type="ECO:0000256" key="4">
    <source>
        <dbReference type="ARBA" id="ARBA00034320"/>
    </source>
</evidence>
<comment type="similarity">
    <text evidence="4">Belongs to the SIMIBI class G3E GTPase family. ZNG1 subfamily.</text>
</comment>
<evidence type="ECO:0000256" key="1">
    <source>
        <dbReference type="ARBA" id="ARBA00022741"/>
    </source>
</evidence>
<dbReference type="InterPro" id="IPR003495">
    <property type="entry name" value="CobW/HypB/UreG_nucleotide-bd"/>
</dbReference>